<feature type="signal peptide" evidence="2">
    <location>
        <begin position="1"/>
        <end position="19"/>
    </location>
</feature>
<dbReference type="InterPro" id="IPR026444">
    <property type="entry name" value="Secre_tail"/>
</dbReference>
<protein>
    <submittedName>
        <fullName evidence="4">Por secretion system C-terminal sorting domain-containing protein</fullName>
    </submittedName>
</protein>
<name>A0A238W3W2_9FLAO</name>
<dbReference type="Pfam" id="PF18962">
    <property type="entry name" value="Por_Secre_tail"/>
    <property type="match status" value="1"/>
</dbReference>
<accession>A0A238W3W2</accession>
<dbReference type="NCBIfam" id="TIGR04183">
    <property type="entry name" value="Por_Secre_tail"/>
    <property type="match status" value="1"/>
</dbReference>
<dbReference type="Proteomes" id="UP000198379">
    <property type="component" value="Unassembled WGS sequence"/>
</dbReference>
<feature type="domain" description="Secretion system C-terminal sorting" evidence="3">
    <location>
        <begin position="435"/>
        <end position="501"/>
    </location>
</feature>
<feature type="chain" id="PRO_5012760065" evidence="2">
    <location>
        <begin position="20"/>
        <end position="508"/>
    </location>
</feature>
<dbReference type="InterPro" id="IPR028994">
    <property type="entry name" value="Integrin_alpha_N"/>
</dbReference>
<dbReference type="AlphaFoldDB" id="A0A238W3W2"/>
<reference evidence="4 5" key="1">
    <citation type="submission" date="2017-06" db="EMBL/GenBank/DDBJ databases">
        <authorList>
            <person name="Kim H.J."/>
            <person name="Triplett B.A."/>
        </authorList>
    </citation>
    <scope>NUCLEOTIDE SEQUENCE [LARGE SCALE GENOMIC DNA]</scope>
    <source>
        <strain evidence="4 5">DSM 25597</strain>
    </source>
</reference>
<evidence type="ECO:0000256" key="2">
    <source>
        <dbReference type="SAM" id="SignalP"/>
    </source>
</evidence>
<dbReference type="PANTHER" id="PTHR36220:SF1">
    <property type="entry name" value="GAMMA TUBULIN COMPLEX COMPONENT C-TERMINAL DOMAIN-CONTAINING PROTEIN"/>
    <property type="match status" value="1"/>
</dbReference>
<proteinExistence type="predicted"/>
<dbReference type="EMBL" id="FZNY01000001">
    <property type="protein sequence ID" value="SNR41087.1"/>
    <property type="molecule type" value="Genomic_DNA"/>
</dbReference>
<evidence type="ECO:0000259" key="3">
    <source>
        <dbReference type="Pfam" id="PF18962"/>
    </source>
</evidence>
<evidence type="ECO:0000313" key="4">
    <source>
        <dbReference type="EMBL" id="SNR41087.1"/>
    </source>
</evidence>
<evidence type="ECO:0000313" key="5">
    <source>
        <dbReference type="Proteomes" id="UP000198379"/>
    </source>
</evidence>
<keyword evidence="1 2" id="KW-0732">Signal</keyword>
<sequence>MKTKLFLAISLLMTYVTSAQWTEVGDIISGESPLAFFGESVTISGDGNYMAAGQFSRGSSANANLPAPVIIYERNGVDWVEIDRVDSPVVPEGDLEQRFGEEIELSYDGSRLVIGNPKLAFDVVQNRGIVSVYERQDDNSYTQLGEDIINPGEGSYFGGGVSISPDGTTIAVGRPFLVPNGADEGLVYTFRYDGSAWVQFGQVLGGNTTNDLRFGESVSLDEDGSILVVGIQRGTDNAVQGAMDIYEYDDTTAAWIQLGNRVIGDQAVFLGSDLEITPDGNTLIVGASANLDIGEPSYVEVYQREGDVFVLKGSRIESELGFQGYGESVGITDDGNTIVFGAPIIDPVVENEGVFKIYTFQNGDWVFNDEFSGEIIFEALGTDIAISGDGALIVSGGPFYDPNDNNDAVGGVRTYINTDILSVEDNTFTAEITAFPNPVQDILTVNLGENKAEVTMTIYDLLGRAVMTKSIENQDTFTVNMNTLPRGVYIGQIASEIGNTATMRLVKQ</sequence>
<dbReference type="SUPFAM" id="SSF82171">
    <property type="entry name" value="DPP6 N-terminal domain-like"/>
    <property type="match status" value="1"/>
</dbReference>
<gene>
    <name evidence="4" type="ORF">SAMN06265376_101656</name>
</gene>
<dbReference type="Gene3D" id="2.130.10.130">
    <property type="entry name" value="Integrin alpha, N-terminal"/>
    <property type="match status" value="1"/>
</dbReference>
<organism evidence="4 5">
    <name type="scientific">Dokdonia pacifica</name>
    <dbReference type="NCBI Taxonomy" id="1627892"/>
    <lineage>
        <taxon>Bacteria</taxon>
        <taxon>Pseudomonadati</taxon>
        <taxon>Bacteroidota</taxon>
        <taxon>Flavobacteriia</taxon>
        <taxon>Flavobacteriales</taxon>
        <taxon>Flavobacteriaceae</taxon>
        <taxon>Dokdonia</taxon>
    </lineage>
</organism>
<evidence type="ECO:0000256" key="1">
    <source>
        <dbReference type="ARBA" id="ARBA00022729"/>
    </source>
</evidence>
<dbReference type="RefSeq" id="WP_179218073.1">
    <property type="nucleotide sequence ID" value="NZ_BMEP01000002.1"/>
</dbReference>
<dbReference type="PANTHER" id="PTHR36220">
    <property type="entry name" value="UNNAMED PRODUCT"/>
    <property type="match status" value="1"/>
</dbReference>
<keyword evidence="5" id="KW-1185">Reference proteome</keyword>